<proteinExistence type="predicted"/>
<feature type="transmembrane region" description="Helical" evidence="2">
    <location>
        <begin position="41"/>
        <end position="71"/>
    </location>
</feature>
<sequence length="121" mass="13482">MQCSITRQFSARTDPTSGPISSAGIEQAFDFWAQANHIFDIVFFIWTLTCNAVLTVAVGLAVLCGVAHFYLGPRLISLRNTHKPPTHEHRPSETTAAARERSDWFSRHSNSPKNLETLGKK</sequence>
<feature type="compositionally biased region" description="Basic and acidic residues" evidence="1">
    <location>
        <begin position="85"/>
        <end position="106"/>
    </location>
</feature>
<evidence type="ECO:0000313" key="4">
    <source>
        <dbReference type="Proteomes" id="UP000005237"/>
    </source>
</evidence>
<dbReference type="Proteomes" id="UP000005237">
    <property type="component" value="Unassembled WGS sequence"/>
</dbReference>
<keyword evidence="2" id="KW-0472">Membrane</keyword>
<dbReference type="EnsemblMetazoa" id="CJA33847.1">
    <property type="protein sequence ID" value="CJA33847.1"/>
    <property type="gene ID" value="WBGene00209694"/>
</dbReference>
<evidence type="ECO:0000256" key="1">
    <source>
        <dbReference type="SAM" id="MobiDB-lite"/>
    </source>
</evidence>
<organism evidence="3 4">
    <name type="scientific">Caenorhabditis japonica</name>
    <dbReference type="NCBI Taxonomy" id="281687"/>
    <lineage>
        <taxon>Eukaryota</taxon>
        <taxon>Metazoa</taxon>
        <taxon>Ecdysozoa</taxon>
        <taxon>Nematoda</taxon>
        <taxon>Chromadorea</taxon>
        <taxon>Rhabditida</taxon>
        <taxon>Rhabditina</taxon>
        <taxon>Rhabditomorpha</taxon>
        <taxon>Rhabditoidea</taxon>
        <taxon>Rhabditidae</taxon>
        <taxon>Peloderinae</taxon>
        <taxon>Caenorhabditis</taxon>
    </lineage>
</organism>
<keyword evidence="2" id="KW-0812">Transmembrane</keyword>
<feature type="region of interest" description="Disordered" evidence="1">
    <location>
        <begin position="80"/>
        <end position="121"/>
    </location>
</feature>
<evidence type="ECO:0000313" key="3">
    <source>
        <dbReference type="EnsemblMetazoa" id="CJA33847.1"/>
    </source>
</evidence>
<dbReference type="AlphaFoldDB" id="A0A8R1IFL8"/>
<reference evidence="3" key="2">
    <citation type="submission" date="2022-06" db="UniProtKB">
        <authorList>
            <consortium name="EnsemblMetazoa"/>
        </authorList>
    </citation>
    <scope>IDENTIFICATION</scope>
    <source>
        <strain evidence="3">DF5081</strain>
    </source>
</reference>
<evidence type="ECO:0000256" key="2">
    <source>
        <dbReference type="SAM" id="Phobius"/>
    </source>
</evidence>
<name>A0A8R1IFL8_CAEJA</name>
<protein>
    <submittedName>
        <fullName evidence="3">Uncharacterized protein</fullName>
    </submittedName>
</protein>
<keyword evidence="2" id="KW-1133">Transmembrane helix</keyword>
<keyword evidence="4" id="KW-1185">Reference proteome</keyword>
<reference evidence="4" key="1">
    <citation type="submission" date="2010-08" db="EMBL/GenBank/DDBJ databases">
        <authorList>
            <consortium name="Caenorhabditis japonica Sequencing Consortium"/>
            <person name="Wilson R.K."/>
        </authorList>
    </citation>
    <scope>NUCLEOTIDE SEQUENCE [LARGE SCALE GENOMIC DNA]</scope>
    <source>
        <strain evidence="4">DF5081</strain>
    </source>
</reference>
<accession>A0A8R1IFL8</accession>